<dbReference type="EC" id="3.4.-.-" evidence="3"/>
<dbReference type="InterPro" id="IPR052710">
    <property type="entry name" value="CAAX_protease"/>
</dbReference>
<evidence type="ECO:0000259" key="2">
    <source>
        <dbReference type="Pfam" id="PF02517"/>
    </source>
</evidence>
<organism evidence="3 4">
    <name type="scientific">Halobium salinum</name>
    <dbReference type="NCBI Taxonomy" id="1364940"/>
    <lineage>
        <taxon>Archaea</taxon>
        <taxon>Methanobacteriati</taxon>
        <taxon>Methanobacteriota</taxon>
        <taxon>Stenosarchaea group</taxon>
        <taxon>Halobacteria</taxon>
        <taxon>Halobacteriales</taxon>
        <taxon>Haloferacaceae</taxon>
        <taxon>Halobium</taxon>
    </lineage>
</organism>
<feature type="transmembrane region" description="Helical" evidence="1">
    <location>
        <begin position="175"/>
        <end position="196"/>
    </location>
</feature>
<keyword evidence="1" id="KW-0472">Membrane</keyword>
<dbReference type="AlphaFoldDB" id="A0ABD5P890"/>
<feature type="transmembrane region" description="Helical" evidence="1">
    <location>
        <begin position="143"/>
        <end position="163"/>
    </location>
</feature>
<proteinExistence type="predicted"/>
<name>A0ABD5P890_9EURY</name>
<dbReference type="Pfam" id="PF02517">
    <property type="entry name" value="Rce1-like"/>
    <property type="match status" value="1"/>
</dbReference>
<dbReference type="GO" id="GO:0004175">
    <property type="term" value="F:endopeptidase activity"/>
    <property type="evidence" value="ECO:0007669"/>
    <property type="project" value="UniProtKB-ARBA"/>
</dbReference>
<dbReference type="GO" id="GO:0080120">
    <property type="term" value="P:CAAX-box protein maturation"/>
    <property type="evidence" value="ECO:0007669"/>
    <property type="project" value="UniProtKB-ARBA"/>
</dbReference>
<evidence type="ECO:0000313" key="3">
    <source>
        <dbReference type="EMBL" id="MFC4356935.1"/>
    </source>
</evidence>
<feature type="domain" description="CAAX prenyl protease 2/Lysostaphin resistance protein A-like" evidence="2">
    <location>
        <begin position="143"/>
        <end position="238"/>
    </location>
</feature>
<comment type="caution">
    <text evidence="3">The sequence shown here is derived from an EMBL/GenBank/DDBJ whole genome shotgun (WGS) entry which is preliminary data.</text>
</comment>
<evidence type="ECO:0000313" key="4">
    <source>
        <dbReference type="Proteomes" id="UP001595921"/>
    </source>
</evidence>
<accession>A0ABD5P890</accession>
<keyword evidence="1" id="KW-0812">Transmembrane</keyword>
<sequence>MASDSPTRSSTTDADGLGRHLQTLGAVVSVVAGAFIVAAVFVALGAGALRPLGLTQEDALGRVLISSFQFVGFILTAAAYFSLRDDWDLLGLRTPTARDLGWMAAGLVALVGLLFASSFVYELTALQPAESALVQFGQDQPAFFLYLVPMTLLLVGPAEELVFRGVVQGTLHREYGPWPGLVGASAIFALIHWSSYVGEGRVVTLATIFVLGGLLGYLYLRTENILVPAVAHGLFNAVQFLWEYASVTGLV</sequence>
<keyword evidence="4" id="KW-1185">Reference proteome</keyword>
<dbReference type="PANTHER" id="PTHR36435">
    <property type="entry name" value="SLR1288 PROTEIN"/>
    <property type="match status" value="1"/>
</dbReference>
<protein>
    <submittedName>
        <fullName evidence="3">CPBP family intramembrane glutamic endopeptidase</fullName>
        <ecNumber evidence="3">3.4.-.-</ecNumber>
    </submittedName>
</protein>
<feature type="transmembrane region" description="Helical" evidence="1">
    <location>
        <begin position="202"/>
        <end position="220"/>
    </location>
</feature>
<evidence type="ECO:0000256" key="1">
    <source>
        <dbReference type="SAM" id="Phobius"/>
    </source>
</evidence>
<reference evidence="3 4" key="1">
    <citation type="journal article" date="2019" name="Int. J. Syst. Evol. Microbiol.">
        <title>The Global Catalogue of Microorganisms (GCM) 10K type strain sequencing project: providing services to taxonomists for standard genome sequencing and annotation.</title>
        <authorList>
            <consortium name="The Broad Institute Genomics Platform"/>
            <consortium name="The Broad Institute Genome Sequencing Center for Infectious Disease"/>
            <person name="Wu L."/>
            <person name="Ma J."/>
        </authorList>
    </citation>
    <scope>NUCLEOTIDE SEQUENCE [LARGE SCALE GENOMIC DNA]</scope>
    <source>
        <strain evidence="3 4">CGMCC 1.12553</strain>
    </source>
</reference>
<feature type="transmembrane region" description="Helical" evidence="1">
    <location>
        <begin position="102"/>
        <end position="123"/>
    </location>
</feature>
<dbReference type="RefSeq" id="WP_267621899.1">
    <property type="nucleotide sequence ID" value="NZ_JAODIW010000006.1"/>
</dbReference>
<keyword evidence="3" id="KW-0378">Hydrolase</keyword>
<feature type="transmembrane region" description="Helical" evidence="1">
    <location>
        <begin position="59"/>
        <end position="81"/>
    </location>
</feature>
<dbReference type="PANTHER" id="PTHR36435:SF1">
    <property type="entry name" value="CAAX AMINO TERMINAL PROTEASE FAMILY PROTEIN"/>
    <property type="match status" value="1"/>
</dbReference>
<gene>
    <name evidence="3" type="ORF">ACFO0N_03115</name>
</gene>
<dbReference type="InterPro" id="IPR003675">
    <property type="entry name" value="Rce1/LyrA-like_dom"/>
</dbReference>
<feature type="transmembrane region" description="Helical" evidence="1">
    <location>
        <begin position="21"/>
        <end position="47"/>
    </location>
</feature>
<dbReference type="EMBL" id="JBHSDS010000003">
    <property type="protein sequence ID" value="MFC4356935.1"/>
    <property type="molecule type" value="Genomic_DNA"/>
</dbReference>
<dbReference type="Proteomes" id="UP001595921">
    <property type="component" value="Unassembled WGS sequence"/>
</dbReference>
<keyword evidence="1" id="KW-1133">Transmembrane helix</keyword>